<keyword evidence="2" id="KW-0812">Transmembrane</keyword>
<proteinExistence type="predicted"/>
<name>A0A8J5F476_ZINOF</name>
<evidence type="ECO:0000313" key="4">
    <source>
        <dbReference type="Proteomes" id="UP000734854"/>
    </source>
</evidence>
<dbReference type="InterPro" id="IPR040229">
    <property type="entry name" value="At3g27390-like"/>
</dbReference>
<gene>
    <name evidence="3" type="ORF">ZIOFF_058848</name>
</gene>
<protein>
    <recommendedName>
        <fullName evidence="5">Steroid nuclear receptor ligand-binding</fullName>
    </recommendedName>
</protein>
<feature type="region of interest" description="Disordered" evidence="1">
    <location>
        <begin position="319"/>
        <end position="340"/>
    </location>
</feature>
<accession>A0A8J5F476</accession>
<keyword evidence="4" id="KW-1185">Reference proteome</keyword>
<feature type="transmembrane region" description="Helical" evidence="2">
    <location>
        <begin position="78"/>
        <end position="109"/>
    </location>
</feature>
<keyword evidence="2" id="KW-1133">Transmembrane helix</keyword>
<evidence type="ECO:0000313" key="3">
    <source>
        <dbReference type="EMBL" id="KAG6482217.1"/>
    </source>
</evidence>
<dbReference type="EMBL" id="JACMSC010000016">
    <property type="protein sequence ID" value="KAG6482217.1"/>
    <property type="molecule type" value="Genomic_DNA"/>
</dbReference>
<dbReference type="AlphaFoldDB" id="A0A8J5F476"/>
<reference evidence="3 4" key="1">
    <citation type="submission" date="2020-08" db="EMBL/GenBank/DDBJ databases">
        <title>Plant Genome Project.</title>
        <authorList>
            <person name="Zhang R.-G."/>
        </authorList>
    </citation>
    <scope>NUCLEOTIDE SEQUENCE [LARGE SCALE GENOMIC DNA]</scope>
    <source>
        <tissue evidence="3">Rhizome</tissue>
    </source>
</reference>
<dbReference type="PANTHER" id="PTHR31133:SF3">
    <property type="entry name" value="TRANSMEMBRANE PROTEIN"/>
    <property type="match status" value="1"/>
</dbReference>
<feature type="compositionally biased region" description="Low complexity" evidence="1">
    <location>
        <begin position="319"/>
        <end position="332"/>
    </location>
</feature>
<keyword evidence="2" id="KW-0472">Membrane</keyword>
<sequence length="587" mass="65965">MEPLKGFWSCLWSFLRFLPFFLALLILGTVKGIILCPFVCLIMTLGNSAIILGLWPAHVVWTYYCMIRSKQLGPVLKFILALGASMILVLWPLVGILGSILIGVGYGFLAPVVATFDAVGEGKANDFLHCFMDGTWSTIERSFTVVRDFRDVCFYSYFSIMDELHQRDPPNEGPYEIRLWYVPGSWVIGFLGVMVDMPTITLIAIYKSPYMLFKGWKRLFQDLIGREGPFLETACVPFAGLAILLWPMAVAGAIIASILSSFFLGAYAAVITYQEKSAKMGLFYIISSLSVFDEYSNDILDMPEGSCFPRYQYRKNISQRSKSLSRHSSLARKNQDEKNPSLRATSFKGILPELKPLKLLDRMFSECKHYGESLIGEGVIAPEDIKESRSGKGGGSRIVSIGLPAYSILQALLVSAKRDSDGLILSDNTEITTENRPKDAIFDWFFDPVIVLKDQIKAQNFSEAEEQYLSRLVLLLGDSKRLNNINDQLPPLEQRRQAEIHAFARRLCGITESLSRYPTVRRRFDGLVKLLYEDLEKKFGSTKPVNGGKVTQNLTSRIIRIVSQKSFQSRKSPGSNSQESQSLNNVL</sequence>
<feature type="transmembrane region" description="Helical" evidence="2">
    <location>
        <begin position="42"/>
        <end position="66"/>
    </location>
</feature>
<dbReference type="OrthoDB" id="1906116at2759"/>
<dbReference type="PANTHER" id="PTHR31133">
    <property type="entry name" value="MEMBRANE PROTEIN"/>
    <property type="match status" value="1"/>
</dbReference>
<comment type="caution">
    <text evidence="3">The sequence shown here is derived from an EMBL/GenBank/DDBJ whole genome shotgun (WGS) entry which is preliminary data.</text>
</comment>
<dbReference type="Proteomes" id="UP000734854">
    <property type="component" value="Unassembled WGS sequence"/>
</dbReference>
<evidence type="ECO:0008006" key="5">
    <source>
        <dbReference type="Google" id="ProtNLM"/>
    </source>
</evidence>
<feature type="transmembrane region" description="Helical" evidence="2">
    <location>
        <begin position="186"/>
        <end position="206"/>
    </location>
</feature>
<evidence type="ECO:0000256" key="2">
    <source>
        <dbReference type="SAM" id="Phobius"/>
    </source>
</evidence>
<feature type="transmembrane region" description="Helical" evidence="2">
    <location>
        <begin position="252"/>
        <end position="273"/>
    </location>
</feature>
<feature type="region of interest" description="Disordered" evidence="1">
    <location>
        <begin position="565"/>
        <end position="587"/>
    </location>
</feature>
<evidence type="ECO:0000256" key="1">
    <source>
        <dbReference type="SAM" id="MobiDB-lite"/>
    </source>
</evidence>
<organism evidence="3 4">
    <name type="scientific">Zingiber officinale</name>
    <name type="common">Ginger</name>
    <name type="synonym">Amomum zingiber</name>
    <dbReference type="NCBI Taxonomy" id="94328"/>
    <lineage>
        <taxon>Eukaryota</taxon>
        <taxon>Viridiplantae</taxon>
        <taxon>Streptophyta</taxon>
        <taxon>Embryophyta</taxon>
        <taxon>Tracheophyta</taxon>
        <taxon>Spermatophyta</taxon>
        <taxon>Magnoliopsida</taxon>
        <taxon>Liliopsida</taxon>
        <taxon>Zingiberales</taxon>
        <taxon>Zingiberaceae</taxon>
        <taxon>Zingiber</taxon>
    </lineage>
</organism>